<reference evidence="3" key="1">
    <citation type="journal article" date="2012" name="Science">
        <title>The Paleozoic origin of enzymatic lignin decomposition reconstructed from 31 fungal genomes.</title>
        <authorList>
            <person name="Floudas D."/>
            <person name="Binder M."/>
            <person name="Riley R."/>
            <person name="Barry K."/>
            <person name="Blanchette R.A."/>
            <person name="Henrissat B."/>
            <person name="Martinez A.T."/>
            <person name="Otillar R."/>
            <person name="Spatafora J.W."/>
            <person name="Yadav J.S."/>
            <person name="Aerts A."/>
            <person name="Benoit I."/>
            <person name="Boyd A."/>
            <person name="Carlson A."/>
            <person name="Copeland A."/>
            <person name="Coutinho P.M."/>
            <person name="de Vries R.P."/>
            <person name="Ferreira P."/>
            <person name="Findley K."/>
            <person name="Foster B."/>
            <person name="Gaskell J."/>
            <person name="Glotzer D."/>
            <person name="Gorecki P."/>
            <person name="Heitman J."/>
            <person name="Hesse C."/>
            <person name="Hori C."/>
            <person name="Igarashi K."/>
            <person name="Jurgens J.A."/>
            <person name="Kallen N."/>
            <person name="Kersten P."/>
            <person name="Kohler A."/>
            <person name="Kuees U."/>
            <person name="Kumar T.K.A."/>
            <person name="Kuo A."/>
            <person name="LaButti K."/>
            <person name="Larrondo L.F."/>
            <person name="Lindquist E."/>
            <person name="Ling A."/>
            <person name="Lombard V."/>
            <person name="Lucas S."/>
            <person name="Lundell T."/>
            <person name="Martin R."/>
            <person name="McLaughlin D.J."/>
            <person name="Morgenstern I."/>
            <person name="Morin E."/>
            <person name="Murat C."/>
            <person name="Nagy L.G."/>
            <person name="Nolan M."/>
            <person name="Ohm R.A."/>
            <person name="Patyshakuliyeva A."/>
            <person name="Rokas A."/>
            <person name="Ruiz-Duenas F.J."/>
            <person name="Sabat G."/>
            <person name="Salamov A."/>
            <person name="Samejima M."/>
            <person name="Schmutz J."/>
            <person name="Slot J.C."/>
            <person name="St John F."/>
            <person name="Stenlid J."/>
            <person name="Sun H."/>
            <person name="Sun S."/>
            <person name="Syed K."/>
            <person name="Tsang A."/>
            <person name="Wiebenga A."/>
            <person name="Young D."/>
            <person name="Pisabarro A."/>
            <person name="Eastwood D.C."/>
            <person name="Martin F."/>
            <person name="Cullen D."/>
            <person name="Grigoriev I.V."/>
            <person name="Hibbett D.S."/>
        </authorList>
    </citation>
    <scope>NUCLEOTIDE SEQUENCE [LARGE SCALE GENOMIC DNA]</scope>
    <source>
        <strain evidence="3">RWD-64-598 SS2</strain>
    </source>
</reference>
<dbReference type="EMBL" id="JH711582">
    <property type="protein sequence ID" value="EIW78571.1"/>
    <property type="molecule type" value="Genomic_DNA"/>
</dbReference>
<sequence length="206" mass="22929">MASQTQTRTQNSRRKSTASTKTIRDSRPVRTASPKAARRMRPPRTHYARQVEHRRGAGEPINTDESISIAGVLTGLRARWVELKRQTDPKIGLCSAAYLKGPGDDSGGIMAAPSTRVSGVSFHVRSAGGLCTGGLSRDRKVNSERSLLRVTDRELLSTKLLQSLTEELKHDEVPTAWREARRRGRTGVNISTQCLIKRPIFFVQRR</sequence>
<dbReference type="AlphaFoldDB" id="A0A5M3MIX5"/>
<dbReference type="Proteomes" id="UP000053558">
    <property type="component" value="Unassembled WGS sequence"/>
</dbReference>
<evidence type="ECO:0000313" key="3">
    <source>
        <dbReference type="Proteomes" id="UP000053558"/>
    </source>
</evidence>
<dbReference type="KEGG" id="cput:CONPUDRAFT_75210"/>
<dbReference type="GeneID" id="19209308"/>
<evidence type="ECO:0000313" key="2">
    <source>
        <dbReference type="EMBL" id="EIW78571.1"/>
    </source>
</evidence>
<evidence type="ECO:0000256" key="1">
    <source>
        <dbReference type="SAM" id="MobiDB-lite"/>
    </source>
</evidence>
<protein>
    <submittedName>
        <fullName evidence="2">Uncharacterized protein</fullName>
    </submittedName>
</protein>
<comment type="caution">
    <text evidence="2">The sequence shown here is derived from an EMBL/GenBank/DDBJ whole genome shotgun (WGS) entry which is preliminary data.</text>
</comment>
<feature type="compositionally biased region" description="Basic residues" evidence="1">
    <location>
        <begin position="36"/>
        <end position="47"/>
    </location>
</feature>
<keyword evidence="3" id="KW-1185">Reference proteome</keyword>
<accession>A0A5M3MIX5</accession>
<dbReference type="RefSeq" id="XP_007771175.1">
    <property type="nucleotide sequence ID" value="XM_007772985.1"/>
</dbReference>
<feature type="compositionally biased region" description="Polar residues" evidence="1">
    <location>
        <begin position="1"/>
        <end position="10"/>
    </location>
</feature>
<gene>
    <name evidence="2" type="ORF">CONPUDRAFT_75210</name>
</gene>
<name>A0A5M3MIX5_CONPW</name>
<proteinExistence type="predicted"/>
<feature type="region of interest" description="Disordered" evidence="1">
    <location>
        <begin position="1"/>
        <end position="62"/>
    </location>
</feature>
<organism evidence="2 3">
    <name type="scientific">Coniophora puteana (strain RWD-64-598)</name>
    <name type="common">Brown rot fungus</name>
    <dbReference type="NCBI Taxonomy" id="741705"/>
    <lineage>
        <taxon>Eukaryota</taxon>
        <taxon>Fungi</taxon>
        <taxon>Dikarya</taxon>
        <taxon>Basidiomycota</taxon>
        <taxon>Agaricomycotina</taxon>
        <taxon>Agaricomycetes</taxon>
        <taxon>Agaricomycetidae</taxon>
        <taxon>Boletales</taxon>
        <taxon>Coniophorineae</taxon>
        <taxon>Coniophoraceae</taxon>
        <taxon>Coniophora</taxon>
    </lineage>
</organism>